<gene>
    <name evidence="1" type="ORF">EMEDMD4_310127</name>
</gene>
<organism evidence="1">
    <name type="scientific">Sinorhizobium medicae</name>
    <dbReference type="NCBI Taxonomy" id="110321"/>
    <lineage>
        <taxon>Bacteria</taxon>
        <taxon>Pseudomonadati</taxon>
        <taxon>Pseudomonadota</taxon>
        <taxon>Alphaproteobacteria</taxon>
        <taxon>Hyphomicrobiales</taxon>
        <taxon>Rhizobiaceae</taxon>
        <taxon>Sinorhizobium/Ensifer group</taxon>
        <taxon>Sinorhizobium</taxon>
    </lineage>
</organism>
<accession>A0A508WWL2</accession>
<dbReference type="AlphaFoldDB" id="A0A508WWL2"/>
<evidence type="ECO:0000313" key="1">
    <source>
        <dbReference type="EMBL" id="VTZ61878.1"/>
    </source>
</evidence>
<dbReference type="EMBL" id="CABFNB010000097">
    <property type="protein sequence ID" value="VTZ61878.1"/>
    <property type="molecule type" value="Genomic_DNA"/>
</dbReference>
<reference evidence="1" key="1">
    <citation type="submission" date="2019-06" db="EMBL/GenBank/DDBJ databases">
        <authorList>
            <person name="Le Quere A."/>
            <person name="Colella S."/>
        </authorList>
    </citation>
    <scope>NUCLEOTIDE SEQUENCE</scope>
    <source>
        <strain evidence="1">EmedicaeMD41</strain>
    </source>
</reference>
<proteinExistence type="predicted"/>
<protein>
    <submittedName>
        <fullName evidence="1">Uncharacterized protein</fullName>
    </submittedName>
</protein>
<sequence length="65" mass="7043">MHIAKPGMPGFFVGWHRLCGRFGYCDLAVVFAGPCVDPRVKPEDPTASIAFLACPKKKPGTWPGL</sequence>
<name>A0A508WWL2_9HYPH</name>
<dbReference type="Proteomes" id="UP000507954">
    <property type="component" value="Unassembled WGS sequence"/>
</dbReference>